<dbReference type="Proteomes" id="UP001155027">
    <property type="component" value="Unassembled WGS sequence"/>
</dbReference>
<dbReference type="EMBL" id="JANUAU010000005">
    <property type="protein sequence ID" value="MCS3677838.1"/>
    <property type="molecule type" value="Genomic_DNA"/>
</dbReference>
<reference evidence="1" key="1">
    <citation type="submission" date="2022-08" db="EMBL/GenBank/DDBJ databases">
        <title>Genomic Encyclopedia of Type Strains, Phase V (KMG-V): Genome sequencing to study the core and pangenomes of soil and plant-associated prokaryotes.</title>
        <authorList>
            <person name="Whitman W."/>
        </authorList>
    </citation>
    <scope>NUCLEOTIDE SEQUENCE</scope>
    <source>
        <strain evidence="1">0</strain>
    </source>
</reference>
<proteinExistence type="predicted"/>
<accession>A0A9X2PYH9</accession>
<comment type="caution">
    <text evidence="1">The sequence shown here is derived from an EMBL/GenBank/DDBJ whole genome shotgun (WGS) entry which is preliminary data.</text>
</comment>
<sequence length="33" mass="3339">MVGRVDGAAVEADTALDVPALPTELGAVLTTER</sequence>
<dbReference type="AlphaFoldDB" id="A0A9X2PYH9"/>
<evidence type="ECO:0000313" key="2">
    <source>
        <dbReference type="Proteomes" id="UP001155027"/>
    </source>
</evidence>
<name>A0A9X2PYH9_9BACT</name>
<gene>
    <name evidence="1" type="ORF">GGP71_001766</name>
</gene>
<protein>
    <submittedName>
        <fullName evidence="1">Uncharacterized protein</fullName>
    </submittedName>
</protein>
<organism evidence="1 2">
    <name type="scientific">Salinibacter ruber</name>
    <dbReference type="NCBI Taxonomy" id="146919"/>
    <lineage>
        <taxon>Bacteria</taxon>
        <taxon>Pseudomonadati</taxon>
        <taxon>Rhodothermota</taxon>
        <taxon>Rhodothermia</taxon>
        <taxon>Rhodothermales</taxon>
        <taxon>Salinibacteraceae</taxon>
        <taxon>Salinibacter</taxon>
    </lineage>
</organism>
<evidence type="ECO:0000313" key="1">
    <source>
        <dbReference type="EMBL" id="MCS3677838.1"/>
    </source>
</evidence>